<gene>
    <name evidence="2" type="ORF">K402DRAFT_402515</name>
</gene>
<protein>
    <submittedName>
        <fullName evidence="2">Uncharacterized protein</fullName>
    </submittedName>
</protein>
<feature type="region of interest" description="Disordered" evidence="1">
    <location>
        <begin position="180"/>
        <end position="205"/>
    </location>
</feature>
<dbReference type="InterPro" id="IPR021838">
    <property type="entry name" value="DUF3431"/>
</dbReference>
<feature type="compositionally biased region" description="Low complexity" evidence="1">
    <location>
        <begin position="180"/>
        <end position="191"/>
    </location>
</feature>
<dbReference type="OrthoDB" id="426718at2759"/>
<feature type="compositionally biased region" description="Low complexity" evidence="1">
    <location>
        <begin position="83"/>
        <end position="107"/>
    </location>
</feature>
<evidence type="ECO:0000313" key="2">
    <source>
        <dbReference type="EMBL" id="KAF1988812.1"/>
    </source>
</evidence>
<reference evidence="2" key="1">
    <citation type="journal article" date="2020" name="Stud. Mycol.">
        <title>101 Dothideomycetes genomes: a test case for predicting lifestyles and emergence of pathogens.</title>
        <authorList>
            <person name="Haridas S."/>
            <person name="Albert R."/>
            <person name="Binder M."/>
            <person name="Bloem J."/>
            <person name="Labutti K."/>
            <person name="Salamov A."/>
            <person name="Andreopoulos B."/>
            <person name="Baker S."/>
            <person name="Barry K."/>
            <person name="Bills G."/>
            <person name="Bluhm B."/>
            <person name="Cannon C."/>
            <person name="Castanera R."/>
            <person name="Culley D."/>
            <person name="Daum C."/>
            <person name="Ezra D."/>
            <person name="Gonzalez J."/>
            <person name="Henrissat B."/>
            <person name="Kuo A."/>
            <person name="Liang C."/>
            <person name="Lipzen A."/>
            <person name="Lutzoni F."/>
            <person name="Magnuson J."/>
            <person name="Mondo S."/>
            <person name="Nolan M."/>
            <person name="Ohm R."/>
            <person name="Pangilinan J."/>
            <person name="Park H.-J."/>
            <person name="Ramirez L."/>
            <person name="Alfaro M."/>
            <person name="Sun H."/>
            <person name="Tritt A."/>
            <person name="Yoshinaga Y."/>
            <person name="Zwiers L.-H."/>
            <person name="Turgeon B."/>
            <person name="Goodwin S."/>
            <person name="Spatafora J."/>
            <person name="Crous P."/>
            <person name="Grigoriev I."/>
        </authorList>
    </citation>
    <scope>NUCLEOTIDE SEQUENCE</scope>
    <source>
        <strain evidence="2">CBS 113979</strain>
    </source>
</reference>
<dbReference type="Pfam" id="PF11913">
    <property type="entry name" value="DUF3431"/>
    <property type="match status" value="1"/>
</dbReference>
<accession>A0A6G1H6X6</accession>
<evidence type="ECO:0000313" key="3">
    <source>
        <dbReference type="Proteomes" id="UP000800041"/>
    </source>
</evidence>
<proteinExistence type="predicted"/>
<feature type="region of interest" description="Disordered" evidence="1">
    <location>
        <begin position="57"/>
        <end position="107"/>
    </location>
</feature>
<evidence type="ECO:0000256" key="1">
    <source>
        <dbReference type="SAM" id="MobiDB-lite"/>
    </source>
</evidence>
<dbReference type="EMBL" id="ML977147">
    <property type="protein sequence ID" value="KAF1988812.1"/>
    <property type="molecule type" value="Genomic_DNA"/>
</dbReference>
<dbReference type="Proteomes" id="UP000800041">
    <property type="component" value="Unassembled WGS sequence"/>
</dbReference>
<dbReference type="AlphaFoldDB" id="A0A6G1H6X6"/>
<sequence length="462" mass="51475">MIKKVMMSRKMMIAPPRRPPILLWTAAAMLALVWLSIAVARSSDVVETHNENGMMMVYPPPPPYTTPPPPQALSNFGSDSEPDAGSGSGSDPAASSSLSSLPPLSSPVDIPIPSSASSAFDASSQTLQWHRPKFSHVVEEFRAAHQSIPRTLVISGTRSQALEWMTRRLPLTQMLIYIRPSSTDPPSTHSHSSTDPHTPHPGGEPAAYLSYITTHYAKLPATIIFLRGERLALRNNLLLDLETQQLVERLSSARVQRLGYVNLRCHTEGGCDEGEGLHLDRWEEDVDPNWSEQGRLVNGTVWKELFPGVDVPLVLKQPGGSQFAVSSEAIRSRPKDDYVRMKDWVSKAVERGMSDAQISRVFEYFWHFIFMHRTAACPAANACYCDGYGLCFGGAGGLENWIETYGRGEKLQQMILGWQAQRVPEKVGVREELERLNEELGRWRREAYVRGKDVKNRALEAS</sequence>
<name>A0A6G1H6X6_9PEZI</name>
<organism evidence="2 3">
    <name type="scientific">Aulographum hederae CBS 113979</name>
    <dbReference type="NCBI Taxonomy" id="1176131"/>
    <lineage>
        <taxon>Eukaryota</taxon>
        <taxon>Fungi</taxon>
        <taxon>Dikarya</taxon>
        <taxon>Ascomycota</taxon>
        <taxon>Pezizomycotina</taxon>
        <taxon>Dothideomycetes</taxon>
        <taxon>Pleosporomycetidae</taxon>
        <taxon>Aulographales</taxon>
        <taxon>Aulographaceae</taxon>
    </lineage>
</organism>
<dbReference type="PANTHER" id="PTHR37490">
    <property type="entry name" value="EXPRESSED PROTEIN"/>
    <property type="match status" value="1"/>
</dbReference>
<dbReference type="PANTHER" id="PTHR37490:SF3">
    <property type="entry name" value="DUF3431 DOMAIN CONTAINING PROTEIN"/>
    <property type="match status" value="1"/>
</dbReference>
<keyword evidence="3" id="KW-1185">Reference proteome</keyword>
<feature type="compositionally biased region" description="Pro residues" evidence="1">
    <location>
        <begin position="58"/>
        <end position="71"/>
    </location>
</feature>